<dbReference type="InterPro" id="IPR017441">
    <property type="entry name" value="Protein_kinase_ATP_BS"/>
</dbReference>
<dbReference type="GO" id="GO:0005524">
    <property type="term" value="F:ATP binding"/>
    <property type="evidence" value="ECO:0007669"/>
    <property type="project" value="UniProtKB-UniRule"/>
</dbReference>
<dbReference type="AlphaFoldDB" id="A0A4R5C6C7"/>
<feature type="domain" description="Protein kinase" evidence="8">
    <location>
        <begin position="30"/>
        <end position="281"/>
    </location>
</feature>
<comment type="caution">
    <text evidence="9">The sequence shown here is derived from an EMBL/GenBank/DDBJ whole genome shotgun (WGS) entry which is preliminary data.</text>
</comment>
<dbReference type="PROSITE" id="PS50011">
    <property type="entry name" value="PROTEIN_KINASE_DOM"/>
    <property type="match status" value="1"/>
</dbReference>
<keyword evidence="7" id="KW-0472">Membrane</keyword>
<accession>A0A4R5C6C7</accession>
<dbReference type="PANTHER" id="PTHR43289">
    <property type="entry name" value="MITOGEN-ACTIVATED PROTEIN KINASE KINASE KINASE 20-RELATED"/>
    <property type="match status" value="1"/>
</dbReference>
<dbReference type="InterPro" id="IPR008271">
    <property type="entry name" value="Ser/Thr_kinase_AS"/>
</dbReference>
<dbReference type="PROSITE" id="PS00108">
    <property type="entry name" value="PROTEIN_KINASE_ST"/>
    <property type="match status" value="1"/>
</dbReference>
<dbReference type="Gene3D" id="3.30.200.20">
    <property type="entry name" value="Phosphorylase Kinase, domain 1"/>
    <property type="match status" value="1"/>
</dbReference>
<keyword evidence="7" id="KW-0812">Transmembrane</keyword>
<evidence type="ECO:0000256" key="2">
    <source>
        <dbReference type="ARBA" id="ARBA00022741"/>
    </source>
</evidence>
<dbReference type="OrthoDB" id="9801841at2"/>
<feature type="region of interest" description="Disordered" evidence="6">
    <location>
        <begin position="1"/>
        <end position="22"/>
    </location>
</feature>
<evidence type="ECO:0000313" key="9">
    <source>
        <dbReference type="EMBL" id="TDD95321.1"/>
    </source>
</evidence>
<dbReference type="GO" id="GO:0004674">
    <property type="term" value="F:protein serine/threonine kinase activity"/>
    <property type="evidence" value="ECO:0007669"/>
    <property type="project" value="UniProtKB-KW"/>
</dbReference>
<evidence type="ECO:0000256" key="1">
    <source>
        <dbReference type="ARBA" id="ARBA00022679"/>
    </source>
</evidence>
<feature type="binding site" evidence="5">
    <location>
        <position position="57"/>
    </location>
    <ligand>
        <name>ATP</name>
        <dbReference type="ChEBI" id="CHEBI:30616"/>
    </ligand>
</feature>
<dbReference type="PANTHER" id="PTHR43289:SF34">
    <property type="entry name" value="SERINE_THREONINE-PROTEIN KINASE YBDM-RELATED"/>
    <property type="match status" value="1"/>
</dbReference>
<sequence>MTSSPGGSSEALPAKAGPLRPGDPARIGSYEVIGFLGEGGMGSVFLARSPGGLVAVKVVRADYARHAQFRERFRREAHSALRVPRFCTAEVLAADPDADPPYLVTEFIDGPTLDEVVAAGGPLRRAELEQLGVSMAVALAGVHGVGVVHRDLKPANVLLSRTGPRVIDFGIASAVDAAFGLTGTGQIVGTPGFMAPEQFESGETRQPADIFAWGAVMAFAATGRRPFGAGPVQAIAYRIVHGEPDMEGLDDGPLRTVISAALNKDPARRPSARELLARLGVADGDPADGAARRLGRAPAGPSLGHPPGTHQSTPPGLPPPTSALGPGGGRIAREAPTPPTDTGRLRRRGLLWGGVAAALALVFGLVAVPLLRSGGHGTPESRPPRTTGGGNKELEGRWTSTYGAMYVRVDGDEIRMLYEWGGLSRVRGTVTGDVINAVYSEGPSSEPTGRVRFRILRSAKTLSFEGKWALGFSGDLTSDWNADRVGNDIPPTIGRKLDEKPIFPRLPS</sequence>
<proteinExistence type="predicted"/>
<keyword evidence="9" id="KW-0723">Serine/threonine-protein kinase</keyword>
<evidence type="ECO:0000256" key="5">
    <source>
        <dbReference type="PROSITE-ProRule" id="PRU10141"/>
    </source>
</evidence>
<protein>
    <submittedName>
        <fullName evidence="9">Serine/threonine protein kinase</fullName>
    </submittedName>
</protein>
<keyword evidence="7" id="KW-1133">Transmembrane helix</keyword>
<dbReference type="CDD" id="cd14014">
    <property type="entry name" value="STKc_PknB_like"/>
    <property type="match status" value="1"/>
</dbReference>
<dbReference type="SUPFAM" id="SSF56112">
    <property type="entry name" value="Protein kinase-like (PK-like)"/>
    <property type="match status" value="1"/>
</dbReference>
<keyword evidence="4 5" id="KW-0067">ATP-binding</keyword>
<feature type="region of interest" description="Disordered" evidence="6">
    <location>
        <begin position="374"/>
        <end position="395"/>
    </location>
</feature>
<reference evidence="9 10" key="1">
    <citation type="submission" date="2019-03" db="EMBL/GenBank/DDBJ databases">
        <title>Draft genome sequences of novel Actinobacteria.</title>
        <authorList>
            <person name="Sahin N."/>
            <person name="Ay H."/>
            <person name="Saygin H."/>
        </authorList>
    </citation>
    <scope>NUCLEOTIDE SEQUENCE [LARGE SCALE GENOMIC DNA]</scope>
    <source>
        <strain evidence="9 10">H3C3</strain>
    </source>
</reference>
<dbReference type="EMBL" id="SMKU01000013">
    <property type="protein sequence ID" value="TDD95321.1"/>
    <property type="molecule type" value="Genomic_DNA"/>
</dbReference>
<evidence type="ECO:0000256" key="4">
    <source>
        <dbReference type="ARBA" id="ARBA00022840"/>
    </source>
</evidence>
<evidence type="ECO:0000259" key="8">
    <source>
        <dbReference type="PROSITE" id="PS50011"/>
    </source>
</evidence>
<dbReference type="Gene3D" id="1.10.510.10">
    <property type="entry name" value="Transferase(Phosphotransferase) domain 1"/>
    <property type="match status" value="1"/>
</dbReference>
<keyword evidence="1" id="KW-0808">Transferase</keyword>
<dbReference type="InterPro" id="IPR000719">
    <property type="entry name" value="Prot_kinase_dom"/>
</dbReference>
<evidence type="ECO:0000256" key="7">
    <source>
        <dbReference type="SAM" id="Phobius"/>
    </source>
</evidence>
<keyword evidence="3 9" id="KW-0418">Kinase</keyword>
<dbReference type="SMART" id="SM00220">
    <property type="entry name" value="S_TKc"/>
    <property type="match status" value="1"/>
</dbReference>
<dbReference type="Proteomes" id="UP000294513">
    <property type="component" value="Unassembled WGS sequence"/>
</dbReference>
<organism evidence="9 10">
    <name type="scientific">Actinomadura rubrisoli</name>
    <dbReference type="NCBI Taxonomy" id="2530368"/>
    <lineage>
        <taxon>Bacteria</taxon>
        <taxon>Bacillati</taxon>
        <taxon>Actinomycetota</taxon>
        <taxon>Actinomycetes</taxon>
        <taxon>Streptosporangiales</taxon>
        <taxon>Thermomonosporaceae</taxon>
        <taxon>Actinomadura</taxon>
    </lineage>
</organism>
<feature type="transmembrane region" description="Helical" evidence="7">
    <location>
        <begin position="350"/>
        <end position="371"/>
    </location>
</feature>
<gene>
    <name evidence="9" type="ORF">E1298_05515</name>
</gene>
<dbReference type="Pfam" id="PF00069">
    <property type="entry name" value="Pkinase"/>
    <property type="match status" value="1"/>
</dbReference>
<dbReference type="PROSITE" id="PS00107">
    <property type="entry name" value="PROTEIN_KINASE_ATP"/>
    <property type="match status" value="1"/>
</dbReference>
<evidence type="ECO:0000256" key="3">
    <source>
        <dbReference type="ARBA" id="ARBA00022777"/>
    </source>
</evidence>
<keyword evidence="10" id="KW-1185">Reference proteome</keyword>
<feature type="region of interest" description="Disordered" evidence="6">
    <location>
        <begin position="283"/>
        <end position="345"/>
    </location>
</feature>
<name>A0A4R5C6C7_9ACTN</name>
<evidence type="ECO:0000256" key="6">
    <source>
        <dbReference type="SAM" id="MobiDB-lite"/>
    </source>
</evidence>
<keyword evidence="2 5" id="KW-0547">Nucleotide-binding</keyword>
<evidence type="ECO:0000313" key="10">
    <source>
        <dbReference type="Proteomes" id="UP000294513"/>
    </source>
</evidence>
<dbReference type="InterPro" id="IPR011009">
    <property type="entry name" value="Kinase-like_dom_sf"/>
</dbReference>